<evidence type="ECO:0000313" key="12">
    <source>
        <dbReference type="EMBL" id="BDS07901.1"/>
    </source>
</evidence>
<keyword evidence="6" id="KW-0249">Electron transport</keyword>
<gene>
    <name evidence="12" type="ORF">NT6N_29410</name>
</gene>
<evidence type="ECO:0000256" key="6">
    <source>
        <dbReference type="ARBA" id="ARBA00022982"/>
    </source>
</evidence>
<evidence type="ECO:0000256" key="4">
    <source>
        <dbReference type="ARBA" id="ARBA00022723"/>
    </source>
</evidence>
<reference evidence="12" key="1">
    <citation type="submission" date="2024-07" db="EMBL/GenBank/DDBJ databases">
        <title>Complete genome sequence of Verrucomicrobiaceae bacterium NT6N.</title>
        <authorList>
            <person name="Huang C."/>
            <person name="Takami H."/>
            <person name="Hamasaki K."/>
        </authorList>
    </citation>
    <scope>NUCLEOTIDE SEQUENCE</scope>
    <source>
        <strain evidence="12">NT6N</strain>
    </source>
</reference>
<dbReference type="EMBL" id="AP026866">
    <property type="protein sequence ID" value="BDS07901.1"/>
    <property type="molecule type" value="Genomic_DNA"/>
</dbReference>
<feature type="binding site" description="covalent" evidence="8">
    <location>
        <position position="146"/>
    </location>
    <ligand>
        <name>heme c</name>
        <dbReference type="ChEBI" id="CHEBI:61717"/>
        <label>2</label>
    </ligand>
</feature>
<evidence type="ECO:0000256" key="10">
    <source>
        <dbReference type="SAM" id="MobiDB-lite"/>
    </source>
</evidence>
<evidence type="ECO:0000256" key="9">
    <source>
        <dbReference type="PIRSR" id="PIRSR000005-2"/>
    </source>
</evidence>
<evidence type="ECO:0000256" key="7">
    <source>
        <dbReference type="ARBA" id="ARBA00023004"/>
    </source>
</evidence>
<dbReference type="PANTHER" id="PTHR33751:SF9">
    <property type="entry name" value="CYTOCHROME C4"/>
    <property type="match status" value="1"/>
</dbReference>
<dbReference type="GO" id="GO:0042597">
    <property type="term" value="C:periplasmic space"/>
    <property type="evidence" value="ECO:0007669"/>
    <property type="project" value="UniProtKB-SubCell"/>
</dbReference>
<dbReference type="SUPFAM" id="SSF46626">
    <property type="entry name" value="Cytochrome c"/>
    <property type="match status" value="2"/>
</dbReference>
<feature type="binding site" description="covalent" evidence="8">
    <location>
        <position position="46"/>
    </location>
    <ligand>
        <name>heme c</name>
        <dbReference type="ChEBI" id="CHEBI:61717"/>
        <label>1</label>
    </ligand>
</feature>
<dbReference type="GO" id="GO:0009055">
    <property type="term" value="F:electron transfer activity"/>
    <property type="evidence" value="ECO:0007669"/>
    <property type="project" value="InterPro"/>
</dbReference>
<dbReference type="Pfam" id="PF00034">
    <property type="entry name" value="Cytochrom_C"/>
    <property type="match status" value="2"/>
</dbReference>
<evidence type="ECO:0000256" key="8">
    <source>
        <dbReference type="PIRSR" id="PIRSR000005-1"/>
    </source>
</evidence>
<dbReference type="KEGG" id="osu:NT6N_29410"/>
<feature type="domain" description="Cytochrome c" evidence="11">
    <location>
        <begin position="11"/>
        <end position="120"/>
    </location>
</feature>
<dbReference type="GO" id="GO:0020037">
    <property type="term" value="F:heme binding"/>
    <property type="evidence" value="ECO:0007669"/>
    <property type="project" value="InterPro"/>
</dbReference>
<dbReference type="PANTHER" id="PTHR33751">
    <property type="entry name" value="CBB3-TYPE CYTOCHROME C OXIDASE SUBUNIT FIXP"/>
    <property type="match status" value="1"/>
</dbReference>
<keyword evidence="3 8" id="KW-0349">Heme</keyword>
<evidence type="ECO:0000256" key="3">
    <source>
        <dbReference type="ARBA" id="ARBA00022617"/>
    </source>
</evidence>
<dbReference type="InterPro" id="IPR024167">
    <property type="entry name" value="Cytochrome_c4-like"/>
</dbReference>
<comment type="PTM">
    <text evidence="8">Binds 2 heme c groups covalently per subunit.</text>
</comment>
<evidence type="ECO:0000256" key="2">
    <source>
        <dbReference type="ARBA" id="ARBA00022448"/>
    </source>
</evidence>
<feature type="compositionally biased region" description="Acidic residues" evidence="10">
    <location>
        <begin position="234"/>
        <end position="243"/>
    </location>
</feature>
<feature type="binding site" description="covalent" evidence="8">
    <location>
        <position position="143"/>
    </location>
    <ligand>
        <name>heme c</name>
        <dbReference type="ChEBI" id="CHEBI:61717"/>
        <label>2</label>
    </ligand>
</feature>
<name>A0AAT9FPF8_9BACT</name>
<keyword evidence="5" id="KW-0574">Periplasm</keyword>
<dbReference type="PROSITE" id="PS51007">
    <property type="entry name" value="CYTC"/>
    <property type="match status" value="2"/>
</dbReference>
<feature type="binding site" description="axial binding residue" evidence="9">
    <location>
        <position position="50"/>
    </location>
    <ligand>
        <name>heme c</name>
        <dbReference type="ChEBI" id="CHEBI:61717"/>
        <label>1</label>
    </ligand>
    <ligandPart>
        <name>Fe</name>
        <dbReference type="ChEBI" id="CHEBI:18248"/>
    </ligandPart>
</feature>
<feature type="region of interest" description="Disordered" evidence="10">
    <location>
        <begin position="224"/>
        <end position="243"/>
    </location>
</feature>
<dbReference type="Gene3D" id="1.10.760.10">
    <property type="entry name" value="Cytochrome c-like domain"/>
    <property type="match status" value="2"/>
</dbReference>
<feature type="binding site" description="covalent" evidence="8">
    <location>
        <position position="49"/>
    </location>
    <ligand>
        <name>heme c</name>
        <dbReference type="ChEBI" id="CHEBI:61717"/>
        <label>1</label>
    </ligand>
</feature>
<accession>A0AAT9FPF8</accession>
<feature type="domain" description="Cytochrome c" evidence="11">
    <location>
        <begin position="130"/>
        <end position="218"/>
    </location>
</feature>
<evidence type="ECO:0000256" key="5">
    <source>
        <dbReference type="ARBA" id="ARBA00022764"/>
    </source>
</evidence>
<feature type="binding site" description="axial binding residue" evidence="9">
    <location>
        <position position="147"/>
    </location>
    <ligand>
        <name>heme c</name>
        <dbReference type="ChEBI" id="CHEBI:61717"/>
        <label>2</label>
    </ligand>
    <ligandPart>
        <name>Fe</name>
        <dbReference type="ChEBI" id="CHEBI:18248"/>
    </ligandPart>
</feature>
<keyword evidence="7 9" id="KW-0408">Iron</keyword>
<dbReference type="AlphaFoldDB" id="A0AAT9FPF8"/>
<feature type="binding site" description="axial binding residue" evidence="9">
    <location>
        <position position="97"/>
    </location>
    <ligand>
        <name>heme c</name>
        <dbReference type="ChEBI" id="CHEBI:61717"/>
        <label>1</label>
    </ligand>
    <ligandPart>
        <name>Fe</name>
        <dbReference type="ChEBI" id="CHEBI:18248"/>
    </ligandPart>
</feature>
<protein>
    <recommendedName>
        <fullName evidence="11">Cytochrome c domain-containing protein</fullName>
    </recommendedName>
</protein>
<evidence type="ECO:0000259" key="11">
    <source>
        <dbReference type="PROSITE" id="PS51007"/>
    </source>
</evidence>
<dbReference type="InterPro" id="IPR050597">
    <property type="entry name" value="Cytochrome_c_Oxidase_Subunit"/>
</dbReference>
<sequence>MRRVCISLLATLLILGGVVFVQQREEIQNTQEDVPKSYVNTYLTTCAACHGERGEGNRETMAPAIAALPRWYIQQQIWSIHSGRRGTHPMDVTGAGMRTVLMSLDPEEIDEAVDYLMALPVPEVVHEIEGDLERGASLYKEHCMICHRFNGHGEQAFLSAPLTGLQDWYLYEQMKKFQNGSRGYHPDDELGAKMKQAASQLESDQDLRDIISYISTLSNNYPIKKSDSTVMSVDPDEAGDPTR</sequence>
<organism evidence="12">
    <name type="scientific">Oceaniferula spumae</name>
    <dbReference type="NCBI Taxonomy" id="2979115"/>
    <lineage>
        <taxon>Bacteria</taxon>
        <taxon>Pseudomonadati</taxon>
        <taxon>Verrucomicrobiota</taxon>
        <taxon>Verrucomicrobiia</taxon>
        <taxon>Verrucomicrobiales</taxon>
        <taxon>Verrucomicrobiaceae</taxon>
        <taxon>Oceaniferula</taxon>
    </lineage>
</organism>
<feature type="binding site" description="axial binding residue" evidence="9">
    <location>
        <position position="194"/>
    </location>
    <ligand>
        <name>heme c</name>
        <dbReference type="ChEBI" id="CHEBI:61717"/>
        <label>2</label>
    </ligand>
    <ligandPart>
        <name>Fe</name>
        <dbReference type="ChEBI" id="CHEBI:18248"/>
    </ligandPart>
</feature>
<dbReference type="InterPro" id="IPR036909">
    <property type="entry name" value="Cyt_c-like_dom_sf"/>
</dbReference>
<dbReference type="PIRSF" id="PIRSF000005">
    <property type="entry name" value="Cytochrome_c4"/>
    <property type="match status" value="1"/>
</dbReference>
<dbReference type="GO" id="GO:0005506">
    <property type="term" value="F:iron ion binding"/>
    <property type="evidence" value="ECO:0007669"/>
    <property type="project" value="InterPro"/>
</dbReference>
<comment type="subcellular location">
    <subcellularLocation>
        <location evidence="1">Periplasm</location>
    </subcellularLocation>
</comment>
<keyword evidence="2" id="KW-0813">Transport</keyword>
<evidence type="ECO:0000256" key="1">
    <source>
        <dbReference type="ARBA" id="ARBA00004418"/>
    </source>
</evidence>
<keyword evidence="4 9" id="KW-0479">Metal-binding</keyword>
<dbReference type="InterPro" id="IPR009056">
    <property type="entry name" value="Cyt_c-like_dom"/>
</dbReference>
<proteinExistence type="predicted"/>